<sequence length="272" mass="29726">MNKVILITGASSGIGKAGALKLIQEGYTVYAGARRMDRMQDLKDAGGFPVRLDVTSSEDIKSVVDNIIAKEGRIDVLWNNAGFGCYGAIDDVPLDDARRVFEVNLFSMAALIQMVVPHMRKVKSGTIINTSSMGGKVYVPLGGWYHGSKHAIEGFSDCLRLELKQFNIKVVILEPGAIGTEFNTVVEEGLKKYSDKSAYTGLYKKIVGNIRRGTTEGGASHPSVIADTVSKILKTKKPKTRYAAGKMAKPSIWLRTYLGDRIFDKVISSQMK</sequence>
<evidence type="ECO:0000313" key="4">
    <source>
        <dbReference type="EMBL" id="MBO9201989.1"/>
    </source>
</evidence>
<comment type="similarity">
    <text evidence="1 3">Belongs to the short-chain dehydrogenases/reductases (SDR) family.</text>
</comment>
<evidence type="ECO:0000256" key="3">
    <source>
        <dbReference type="RuleBase" id="RU000363"/>
    </source>
</evidence>
<dbReference type="InterPro" id="IPR036291">
    <property type="entry name" value="NAD(P)-bd_dom_sf"/>
</dbReference>
<evidence type="ECO:0000256" key="2">
    <source>
        <dbReference type="ARBA" id="ARBA00023002"/>
    </source>
</evidence>
<dbReference type="PRINTS" id="PR00081">
    <property type="entry name" value="GDHRDH"/>
</dbReference>
<dbReference type="SUPFAM" id="SSF51735">
    <property type="entry name" value="NAD(P)-binding Rossmann-fold domains"/>
    <property type="match status" value="1"/>
</dbReference>
<dbReference type="Pfam" id="PF00106">
    <property type="entry name" value="adh_short"/>
    <property type="match status" value="1"/>
</dbReference>
<keyword evidence="5" id="KW-1185">Reference proteome</keyword>
<dbReference type="PRINTS" id="PR00080">
    <property type="entry name" value="SDRFAMILY"/>
</dbReference>
<comment type="caution">
    <text evidence="4">The sequence shown here is derived from an EMBL/GenBank/DDBJ whole genome shotgun (WGS) entry which is preliminary data.</text>
</comment>
<dbReference type="Proteomes" id="UP000677244">
    <property type="component" value="Unassembled WGS sequence"/>
</dbReference>
<dbReference type="NCBIfam" id="NF004826">
    <property type="entry name" value="PRK06182.1"/>
    <property type="match status" value="1"/>
</dbReference>
<dbReference type="PANTHER" id="PTHR44169">
    <property type="entry name" value="NADPH-DEPENDENT 1-ACYLDIHYDROXYACETONE PHOSPHATE REDUCTASE"/>
    <property type="match status" value="1"/>
</dbReference>
<evidence type="ECO:0000256" key="1">
    <source>
        <dbReference type="ARBA" id="ARBA00006484"/>
    </source>
</evidence>
<dbReference type="InterPro" id="IPR002347">
    <property type="entry name" value="SDR_fam"/>
</dbReference>
<dbReference type="PANTHER" id="PTHR44169:SF6">
    <property type="entry name" value="NADPH-DEPENDENT 1-ACYLDIHYDROXYACETONE PHOSPHATE REDUCTASE"/>
    <property type="match status" value="1"/>
</dbReference>
<proteinExistence type="inferred from homology"/>
<dbReference type="EMBL" id="JAGHKO010000004">
    <property type="protein sequence ID" value="MBO9201989.1"/>
    <property type="molecule type" value="Genomic_DNA"/>
</dbReference>
<reference evidence="4 5" key="1">
    <citation type="submission" date="2021-03" db="EMBL/GenBank/DDBJ databases">
        <title>Assistant Professor.</title>
        <authorList>
            <person name="Huq M.A."/>
        </authorList>
    </citation>
    <scope>NUCLEOTIDE SEQUENCE [LARGE SCALE GENOMIC DNA]</scope>
    <source>
        <strain evidence="4 5">MAH-29</strain>
    </source>
</reference>
<name>A0ABS3YVN1_9BACT</name>
<accession>A0ABS3YVN1</accession>
<evidence type="ECO:0000313" key="5">
    <source>
        <dbReference type="Proteomes" id="UP000677244"/>
    </source>
</evidence>
<dbReference type="CDD" id="cd05374">
    <property type="entry name" value="17beta-HSD-like_SDR_c"/>
    <property type="match status" value="1"/>
</dbReference>
<dbReference type="Gene3D" id="3.40.50.720">
    <property type="entry name" value="NAD(P)-binding Rossmann-like Domain"/>
    <property type="match status" value="1"/>
</dbReference>
<keyword evidence="2" id="KW-0560">Oxidoreductase</keyword>
<dbReference type="RefSeq" id="WP_209140044.1">
    <property type="nucleotide sequence ID" value="NZ_JAGHKO010000004.1"/>
</dbReference>
<gene>
    <name evidence="4" type="ORF">J7I42_17020</name>
</gene>
<organism evidence="4 5">
    <name type="scientific">Niastella soli</name>
    <dbReference type="NCBI Taxonomy" id="2821487"/>
    <lineage>
        <taxon>Bacteria</taxon>
        <taxon>Pseudomonadati</taxon>
        <taxon>Bacteroidota</taxon>
        <taxon>Chitinophagia</taxon>
        <taxon>Chitinophagales</taxon>
        <taxon>Chitinophagaceae</taxon>
        <taxon>Niastella</taxon>
    </lineage>
</organism>
<protein>
    <submittedName>
        <fullName evidence="4">SDR family NAD(P)-dependent oxidoreductase</fullName>
    </submittedName>
</protein>